<keyword evidence="3" id="KW-1185">Reference proteome</keyword>
<evidence type="ECO:0000259" key="1">
    <source>
        <dbReference type="Pfam" id="PF05050"/>
    </source>
</evidence>
<dbReference type="Proteomes" id="UP000683360">
    <property type="component" value="Unassembled WGS sequence"/>
</dbReference>
<dbReference type="AlphaFoldDB" id="A0A8S3TGF0"/>
<comment type="caution">
    <text evidence="2">The sequence shown here is derived from an EMBL/GenBank/DDBJ whole genome shotgun (WGS) entry which is preliminary data.</text>
</comment>
<dbReference type="PANTHER" id="PTHR34203">
    <property type="entry name" value="METHYLTRANSFERASE, FKBM FAMILY PROTEIN"/>
    <property type="match status" value="1"/>
</dbReference>
<organism evidence="2 3">
    <name type="scientific">Mytilus edulis</name>
    <name type="common">Blue mussel</name>
    <dbReference type="NCBI Taxonomy" id="6550"/>
    <lineage>
        <taxon>Eukaryota</taxon>
        <taxon>Metazoa</taxon>
        <taxon>Spiralia</taxon>
        <taxon>Lophotrochozoa</taxon>
        <taxon>Mollusca</taxon>
        <taxon>Bivalvia</taxon>
        <taxon>Autobranchia</taxon>
        <taxon>Pteriomorphia</taxon>
        <taxon>Mytilida</taxon>
        <taxon>Mytiloidea</taxon>
        <taxon>Mytilidae</taxon>
        <taxon>Mytilinae</taxon>
        <taxon>Mytilus</taxon>
    </lineage>
</organism>
<dbReference type="InterPro" id="IPR006342">
    <property type="entry name" value="FkbM_mtfrase"/>
</dbReference>
<dbReference type="Pfam" id="PF05050">
    <property type="entry name" value="Methyltransf_21"/>
    <property type="match status" value="1"/>
</dbReference>
<gene>
    <name evidence="2" type="ORF">MEDL_45348</name>
</gene>
<dbReference type="InterPro" id="IPR029063">
    <property type="entry name" value="SAM-dependent_MTases_sf"/>
</dbReference>
<evidence type="ECO:0000313" key="2">
    <source>
        <dbReference type="EMBL" id="CAG2232610.1"/>
    </source>
</evidence>
<dbReference type="InterPro" id="IPR052514">
    <property type="entry name" value="SAM-dependent_MTase"/>
</dbReference>
<feature type="domain" description="Methyltransferase FkbM" evidence="1">
    <location>
        <begin position="109"/>
        <end position="277"/>
    </location>
</feature>
<sequence>MRHTIKISNLTQNNARLSQNNEDPLSVYSFTGGGWQFSNVCNISKKYLNDQDFYLTQAHSEAGSVNLFVHNPEYDAISGTIKQRRSFESENVDAVMSMLRKDQQLSLIDIGANVGIYALSAALFGRQVIAIDAAMENIQHICASVEYGHFSNRVAIIYNALSDSHGKVDFKHGVKGDFGLGHVNADGISSKMETKFKNYFDNGRTDAVETVKLDDLLSLPHLAFMKNILIKMDVEGHEHRVLLGAKQFMKQKIKSVRGIVMEWQWFSDEAESTIRNLMAGWNFAPYKLSGMTEPLKLNQTMHWPNDVLWLPKYSAKNKVVKYQRSALKTSRQQRKISLIK</sequence>
<dbReference type="SUPFAM" id="SSF53335">
    <property type="entry name" value="S-adenosyl-L-methionine-dependent methyltransferases"/>
    <property type="match status" value="1"/>
</dbReference>
<dbReference type="Gene3D" id="3.40.50.150">
    <property type="entry name" value="Vaccinia Virus protein VP39"/>
    <property type="match status" value="1"/>
</dbReference>
<dbReference type="EMBL" id="CAJPWZ010002187">
    <property type="protein sequence ID" value="CAG2232610.1"/>
    <property type="molecule type" value="Genomic_DNA"/>
</dbReference>
<protein>
    <recommendedName>
        <fullName evidence="1">Methyltransferase FkbM domain-containing protein</fullName>
    </recommendedName>
</protein>
<dbReference type="PANTHER" id="PTHR34203:SF15">
    <property type="entry name" value="SLL1173 PROTEIN"/>
    <property type="match status" value="1"/>
</dbReference>
<dbReference type="OrthoDB" id="411251at2759"/>
<dbReference type="NCBIfam" id="TIGR01444">
    <property type="entry name" value="fkbM_fam"/>
    <property type="match status" value="1"/>
</dbReference>
<proteinExistence type="predicted"/>
<reference evidence="2" key="1">
    <citation type="submission" date="2021-03" db="EMBL/GenBank/DDBJ databases">
        <authorList>
            <person name="Bekaert M."/>
        </authorList>
    </citation>
    <scope>NUCLEOTIDE SEQUENCE</scope>
</reference>
<name>A0A8S3TGF0_MYTED</name>
<accession>A0A8S3TGF0</accession>
<evidence type="ECO:0000313" key="3">
    <source>
        <dbReference type="Proteomes" id="UP000683360"/>
    </source>
</evidence>